<gene>
    <name evidence="2" type="ORF">GCM10007140_10830</name>
</gene>
<dbReference type="Gene3D" id="3.40.630.30">
    <property type="match status" value="1"/>
</dbReference>
<comment type="caution">
    <text evidence="2">The sequence shown here is derived from an EMBL/GenBank/DDBJ whole genome shotgun (WGS) entry which is preliminary data.</text>
</comment>
<evidence type="ECO:0000313" key="3">
    <source>
        <dbReference type="Proteomes" id="UP000605259"/>
    </source>
</evidence>
<dbReference type="InterPro" id="IPR016181">
    <property type="entry name" value="Acyl_CoA_acyltransferase"/>
</dbReference>
<dbReference type="EMBL" id="BMFK01000001">
    <property type="protein sequence ID" value="GGE62372.1"/>
    <property type="molecule type" value="Genomic_DNA"/>
</dbReference>
<dbReference type="SUPFAM" id="SSF55729">
    <property type="entry name" value="Acyl-CoA N-acyltransferases (Nat)"/>
    <property type="match status" value="1"/>
</dbReference>
<dbReference type="PROSITE" id="PS51186">
    <property type="entry name" value="GNAT"/>
    <property type="match status" value="1"/>
</dbReference>
<evidence type="ECO:0000259" key="1">
    <source>
        <dbReference type="PROSITE" id="PS51186"/>
    </source>
</evidence>
<reference evidence="2" key="1">
    <citation type="journal article" date="2014" name="Int. J. Syst. Evol. Microbiol.">
        <title>Complete genome sequence of Corynebacterium casei LMG S-19264T (=DSM 44701T), isolated from a smear-ripened cheese.</title>
        <authorList>
            <consortium name="US DOE Joint Genome Institute (JGI-PGF)"/>
            <person name="Walter F."/>
            <person name="Albersmeier A."/>
            <person name="Kalinowski J."/>
            <person name="Ruckert C."/>
        </authorList>
    </citation>
    <scope>NUCLEOTIDE SEQUENCE</scope>
    <source>
        <strain evidence="2">CGMCC 1.12698</strain>
    </source>
</reference>
<accession>A0A917EM92</accession>
<dbReference type="CDD" id="cd04301">
    <property type="entry name" value="NAT_SF"/>
    <property type="match status" value="1"/>
</dbReference>
<evidence type="ECO:0000313" key="2">
    <source>
        <dbReference type="EMBL" id="GGE62372.1"/>
    </source>
</evidence>
<dbReference type="InterPro" id="IPR000182">
    <property type="entry name" value="GNAT_dom"/>
</dbReference>
<dbReference type="AlphaFoldDB" id="A0A917EM92"/>
<feature type="domain" description="N-acetyltransferase" evidence="1">
    <location>
        <begin position="14"/>
        <end position="151"/>
    </location>
</feature>
<reference evidence="2" key="2">
    <citation type="submission" date="2020-09" db="EMBL/GenBank/DDBJ databases">
        <authorList>
            <person name="Sun Q."/>
            <person name="Zhou Y."/>
        </authorList>
    </citation>
    <scope>NUCLEOTIDE SEQUENCE</scope>
    <source>
        <strain evidence="2">CGMCC 1.12698</strain>
    </source>
</reference>
<dbReference type="Proteomes" id="UP000605259">
    <property type="component" value="Unassembled WGS sequence"/>
</dbReference>
<name>A0A917EM92_9BACI</name>
<dbReference type="Pfam" id="PF00583">
    <property type="entry name" value="Acetyltransf_1"/>
    <property type="match status" value="1"/>
</dbReference>
<dbReference type="RefSeq" id="WP_188387381.1">
    <property type="nucleotide sequence ID" value="NZ_BMFK01000001.1"/>
</dbReference>
<proteinExistence type="predicted"/>
<organism evidence="2 3">
    <name type="scientific">Priestia taiwanensis</name>
    <dbReference type="NCBI Taxonomy" id="1347902"/>
    <lineage>
        <taxon>Bacteria</taxon>
        <taxon>Bacillati</taxon>
        <taxon>Bacillota</taxon>
        <taxon>Bacilli</taxon>
        <taxon>Bacillales</taxon>
        <taxon>Bacillaceae</taxon>
        <taxon>Priestia</taxon>
    </lineage>
</organism>
<sequence length="151" mass="17644">MICLLDVDNQETAKELYTMQLESYKVEANLIDFHDLPPLKETLEVLQASQETFYGYYMENKLVGAISYKVVDNVLDIHRVIVKPTHFRRGIAQELMKKVLYLPKQLDKVIVSTAKKNTPAIHLYKRFGFRLVEEIYLTDKLTLVKMEKSFV</sequence>
<keyword evidence="3" id="KW-1185">Reference proteome</keyword>
<dbReference type="GO" id="GO:0016747">
    <property type="term" value="F:acyltransferase activity, transferring groups other than amino-acyl groups"/>
    <property type="evidence" value="ECO:0007669"/>
    <property type="project" value="InterPro"/>
</dbReference>
<protein>
    <submittedName>
        <fullName evidence="2">N-acetyltransferase</fullName>
    </submittedName>
</protein>